<proteinExistence type="predicted"/>
<reference evidence="3" key="1">
    <citation type="journal article" date="2014" name="Front. Microbiol.">
        <title>High frequency of phylogenetically diverse reductive dehalogenase-homologous genes in deep subseafloor sedimentary metagenomes.</title>
        <authorList>
            <person name="Kawai M."/>
            <person name="Futagami T."/>
            <person name="Toyoda A."/>
            <person name="Takaki Y."/>
            <person name="Nishi S."/>
            <person name="Hori S."/>
            <person name="Arai W."/>
            <person name="Tsubouchi T."/>
            <person name="Morono Y."/>
            <person name="Uchiyama I."/>
            <person name="Ito T."/>
            <person name="Fujiyama A."/>
            <person name="Inagaki F."/>
            <person name="Takami H."/>
        </authorList>
    </citation>
    <scope>NUCLEOTIDE SEQUENCE</scope>
    <source>
        <strain evidence="3">Expedition CK06-06</strain>
    </source>
</reference>
<evidence type="ECO:0000259" key="2">
    <source>
        <dbReference type="PROSITE" id="PS50175"/>
    </source>
</evidence>
<protein>
    <recommendedName>
        <fullName evidence="2">Peptidase A2 domain-containing protein</fullName>
    </recommendedName>
</protein>
<dbReference type="GO" id="GO:0006508">
    <property type="term" value="P:proteolysis"/>
    <property type="evidence" value="ECO:0007669"/>
    <property type="project" value="InterPro"/>
</dbReference>
<dbReference type="InterPro" id="IPR021109">
    <property type="entry name" value="Peptidase_aspartic_dom_sf"/>
</dbReference>
<dbReference type="AlphaFoldDB" id="X1G384"/>
<dbReference type="Gene3D" id="2.40.70.10">
    <property type="entry name" value="Acid Proteases"/>
    <property type="match status" value="1"/>
</dbReference>
<dbReference type="InterPro" id="IPR001995">
    <property type="entry name" value="Peptidase_A2_cat"/>
</dbReference>
<dbReference type="PROSITE" id="PS50175">
    <property type="entry name" value="ASP_PROT_RETROV"/>
    <property type="match status" value="1"/>
</dbReference>
<evidence type="ECO:0000313" key="3">
    <source>
        <dbReference type="EMBL" id="GAH27458.1"/>
    </source>
</evidence>
<evidence type="ECO:0000256" key="1">
    <source>
        <dbReference type="ARBA" id="ARBA00022801"/>
    </source>
</evidence>
<feature type="domain" description="Peptidase A2" evidence="2">
    <location>
        <begin position="45"/>
        <end position="85"/>
    </location>
</feature>
<organism evidence="3">
    <name type="scientific">marine sediment metagenome</name>
    <dbReference type="NCBI Taxonomy" id="412755"/>
    <lineage>
        <taxon>unclassified sequences</taxon>
        <taxon>metagenomes</taxon>
        <taxon>ecological metagenomes</taxon>
    </lineage>
</organism>
<dbReference type="EMBL" id="BARU01005151">
    <property type="protein sequence ID" value="GAH27458.1"/>
    <property type="molecule type" value="Genomic_DNA"/>
</dbReference>
<sequence>LSVVKQIKFPYLKYIVTPPTKKPPQYIYRPVIPVKLFLDKKAVTFDALVDSGADECTFPAWIAKMLGHNVYKGEQKIFSGIGGSVLAYLHKTHIALDGIEFASDVYYSHEWDDMPFGLLDQAGFFSHFDIHFNYMEKEILLEYHS</sequence>
<keyword evidence="1" id="KW-0378">Hydrolase</keyword>
<gene>
    <name evidence="3" type="ORF">S03H2_09949</name>
</gene>
<dbReference type="GO" id="GO:0004190">
    <property type="term" value="F:aspartic-type endopeptidase activity"/>
    <property type="evidence" value="ECO:0007669"/>
    <property type="project" value="InterPro"/>
</dbReference>
<accession>X1G384</accession>
<feature type="non-terminal residue" evidence="3">
    <location>
        <position position="1"/>
    </location>
</feature>
<comment type="caution">
    <text evidence="3">The sequence shown here is derived from an EMBL/GenBank/DDBJ whole genome shotgun (WGS) entry which is preliminary data.</text>
</comment>
<name>X1G384_9ZZZZ</name>
<dbReference type="SUPFAM" id="SSF50630">
    <property type="entry name" value="Acid proteases"/>
    <property type="match status" value="1"/>
</dbReference>